<dbReference type="Proteomes" id="UP000679129">
    <property type="component" value="Chromosome"/>
</dbReference>
<evidence type="ECO:0000313" key="1">
    <source>
        <dbReference type="EMBL" id="QWQ32568.1"/>
    </source>
</evidence>
<dbReference type="EMBL" id="CP076460">
    <property type="protein sequence ID" value="QWQ32568.1"/>
    <property type="molecule type" value="Genomic_DNA"/>
</dbReference>
<dbReference type="KEGG" id="mnd:KOY48_01795"/>
<keyword evidence="2" id="KW-1185">Reference proteome</keyword>
<proteinExistence type="predicted"/>
<gene>
    <name evidence="1" type="ORF">KOY48_01795</name>
</gene>
<evidence type="ECO:0000313" key="2">
    <source>
        <dbReference type="Proteomes" id="UP000679129"/>
    </source>
</evidence>
<reference evidence="1" key="1">
    <citation type="submission" date="2021-06" db="EMBL/GenBank/DDBJ databases">
        <title>An adapted protocol for Saccharibacteria cultivation: two new species join this phylum of Candidate Phyla Radiations.</title>
        <authorList>
            <person name="Ibrahim A."/>
            <person name="Maatouk M."/>
            <person name="Zgheib R."/>
            <person name="Haddad G."/>
            <person name="Bou Khalil J."/>
            <person name="Raoult D."/>
            <person name="Bittar F."/>
        </authorList>
    </citation>
    <scope>NUCLEOTIDE SEQUENCE</scope>
    <source>
        <strain evidence="1">IHU1</strain>
    </source>
</reference>
<protein>
    <submittedName>
        <fullName evidence="1">Uncharacterized protein</fullName>
    </submittedName>
</protein>
<sequence length="61" mass="7081">MRQASRESAEKYSVMLELMSSLLKRALELITIDFLRIIYYTALRTTGTKSPKNQPNDNLLF</sequence>
<name>A0A8F1MDG6_9BACT</name>
<organism evidence="1 2">
    <name type="scientific">Candidatus Minimicrobia naudis</name>
    <dbReference type="NCBI Taxonomy" id="2841263"/>
    <lineage>
        <taxon>Bacteria</taxon>
        <taxon>Candidatus Saccharimonadota</taxon>
        <taxon>Candidatus Saccharimonadota incertae sedis</taxon>
        <taxon>Candidatus Minimicrobia</taxon>
    </lineage>
</organism>
<dbReference type="AlphaFoldDB" id="A0A8F1MDG6"/>
<accession>A0A8F1MDG6</accession>